<name>A0ABD3PQU1_9STRA</name>
<keyword evidence="3" id="KW-1185">Reference proteome</keyword>
<feature type="non-terminal residue" evidence="2">
    <location>
        <position position="1"/>
    </location>
</feature>
<proteinExistence type="predicted"/>
<dbReference type="CDD" id="cd09620">
    <property type="entry name" value="CBM9_like_3"/>
    <property type="match status" value="1"/>
</dbReference>
<reference evidence="2 3" key="1">
    <citation type="journal article" date="2020" name="G3 (Bethesda)">
        <title>Improved Reference Genome for Cyclotella cryptica CCMP332, a Model for Cell Wall Morphogenesis, Salinity Adaptation, and Lipid Production in Diatoms (Bacillariophyta).</title>
        <authorList>
            <person name="Roberts W.R."/>
            <person name="Downey K.M."/>
            <person name="Ruck E.C."/>
            <person name="Traller J.C."/>
            <person name="Alverson A.J."/>
        </authorList>
    </citation>
    <scope>NUCLEOTIDE SEQUENCE [LARGE SCALE GENOMIC DNA]</scope>
    <source>
        <strain evidence="2 3">CCMP332</strain>
    </source>
</reference>
<organism evidence="2 3">
    <name type="scientific">Cyclotella cryptica</name>
    <dbReference type="NCBI Taxonomy" id="29204"/>
    <lineage>
        <taxon>Eukaryota</taxon>
        <taxon>Sar</taxon>
        <taxon>Stramenopiles</taxon>
        <taxon>Ochrophyta</taxon>
        <taxon>Bacillariophyta</taxon>
        <taxon>Coscinodiscophyceae</taxon>
        <taxon>Thalassiosirophycidae</taxon>
        <taxon>Stephanodiscales</taxon>
        <taxon>Stephanodiscaceae</taxon>
        <taxon>Cyclotella</taxon>
    </lineage>
</organism>
<dbReference type="Gene3D" id="2.60.40.1190">
    <property type="match status" value="1"/>
</dbReference>
<dbReference type="Pfam" id="PF06452">
    <property type="entry name" value="CBM9_1"/>
    <property type="match status" value="1"/>
</dbReference>
<dbReference type="PANTHER" id="PTHR35532:SF5">
    <property type="entry name" value="CARBOHYDRATE-BINDING DOMAIN-CONTAINING PROTEIN"/>
    <property type="match status" value="1"/>
</dbReference>
<dbReference type="AlphaFoldDB" id="A0ABD3PQU1"/>
<protein>
    <recommendedName>
        <fullName evidence="1">Carbohydrate-binding domain-containing protein</fullName>
    </recommendedName>
</protein>
<dbReference type="EMBL" id="JABMIG020000131">
    <property type="protein sequence ID" value="KAL3790217.1"/>
    <property type="molecule type" value="Genomic_DNA"/>
</dbReference>
<evidence type="ECO:0000259" key="1">
    <source>
        <dbReference type="Pfam" id="PF06452"/>
    </source>
</evidence>
<comment type="caution">
    <text evidence="2">The sequence shown here is derived from an EMBL/GenBank/DDBJ whole genome shotgun (WGS) entry which is preliminary data.</text>
</comment>
<accession>A0ABD3PQU1</accession>
<dbReference type="PANTHER" id="PTHR35532">
    <property type="entry name" value="SIMILAR TO POLYHYDROXYALKANOATE DEPOLYMERASE"/>
    <property type="match status" value="1"/>
</dbReference>
<feature type="domain" description="Carbohydrate-binding" evidence="1">
    <location>
        <begin position="35"/>
        <end position="122"/>
    </location>
</feature>
<evidence type="ECO:0000313" key="3">
    <source>
        <dbReference type="Proteomes" id="UP001516023"/>
    </source>
</evidence>
<dbReference type="InterPro" id="IPR010502">
    <property type="entry name" value="Carb-bd_dom_fam9"/>
</dbReference>
<dbReference type="Proteomes" id="UP001516023">
    <property type="component" value="Unassembled WGS sequence"/>
</dbReference>
<sequence length="360" mass="41114">TIYDAIYPQHYIAYRAPARGNDNASTSSSALAIDINGDLDKPFWKSVPWTQDFVDIATDVTPKFRTRVKMRWDDEFLYVAAMMEDTDVWGTLTEHNSIIFHDNDFEVFVDTDGTNHNYKEFEINALGTTWSLLLNKPYADNGGENSKRIDPDGYDMEPHLQSAVAVYPDNNGINRPDIPNTHWTTEIALPISKLMERSTLSKMPADGVFWRLNFSRVQWGVRVNSETGKYEKSPCCQSCASPGSAAEDNWVWSRQGEVAMHLPERWGIVQFSSKAPLQEEMRYYEEWPARCAAMSLYYALKEYYKCEGKYTDDLKVLKDFSKDPFRISDDAKMTIVLGDDGFEASASLSSYTATVNQDRF</sequence>
<evidence type="ECO:0000313" key="2">
    <source>
        <dbReference type="EMBL" id="KAL3790217.1"/>
    </source>
</evidence>
<gene>
    <name evidence="2" type="ORF">HJC23_005589</name>
</gene>
<dbReference type="SUPFAM" id="SSF49344">
    <property type="entry name" value="CBD9-like"/>
    <property type="match status" value="1"/>
</dbReference>